<evidence type="ECO:0000256" key="1">
    <source>
        <dbReference type="ARBA" id="ARBA00022737"/>
    </source>
</evidence>
<organism evidence="3">
    <name type="scientific">Lotus japonicus</name>
    <name type="common">Lotus corniculatus var. japonicus</name>
    <dbReference type="NCBI Taxonomy" id="34305"/>
    <lineage>
        <taxon>Eukaryota</taxon>
        <taxon>Viridiplantae</taxon>
        <taxon>Streptophyta</taxon>
        <taxon>Embryophyta</taxon>
        <taxon>Tracheophyta</taxon>
        <taxon>Spermatophyta</taxon>
        <taxon>Magnoliopsida</taxon>
        <taxon>eudicotyledons</taxon>
        <taxon>Gunneridae</taxon>
        <taxon>Pentapetalae</taxon>
        <taxon>rosids</taxon>
        <taxon>fabids</taxon>
        <taxon>Fabales</taxon>
        <taxon>Fabaceae</taxon>
        <taxon>Papilionoideae</taxon>
        <taxon>50 kb inversion clade</taxon>
        <taxon>NPAAA clade</taxon>
        <taxon>Hologalegina</taxon>
        <taxon>robinioid clade</taxon>
        <taxon>Loteae</taxon>
        <taxon>Lotus</taxon>
    </lineage>
</organism>
<dbReference type="GO" id="GO:0005052">
    <property type="term" value="F:peroxisome matrix targeting signal-1 binding"/>
    <property type="evidence" value="ECO:0007669"/>
    <property type="project" value="TreeGrafter"/>
</dbReference>
<sequence>MRGMNMPNFAAMEQTRMLANTLAQNADPKFQNSKFLQFVSKMSRGELIIDDNQVKETALPASGDWAGEYQQQYNNDHGWAGEYLNNKVCPLSLKPYSFCMFFVFLITNLHIFI</sequence>
<dbReference type="GO" id="GO:0005778">
    <property type="term" value="C:peroxisomal membrane"/>
    <property type="evidence" value="ECO:0007669"/>
    <property type="project" value="TreeGrafter"/>
</dbReference>
<proteinExistence type="evidence at transcript level"/>
<dbReference type="EMBL" id="BT136823">
    <property type="protein sequence ID" value="AFK36618.1"/>
    <property type="molecule type" value="mRNA"/>
</dbReference>
<evidence type="ECO:0000256" key="2">
    <source>
        <dbReference type="ARBA" id="ARBA00022803"/>
    </source>
</evidence>
<dbReference type="Gene3D" id="6.10.280.230">
    <property type="match status" value="1"/>
</dbReference>
<accession>I3S8M6</accession>
<name>I3S8M6_LOTJA</name>
<keyword evidence="1" id="KW-0677">Repeat</keyword>
<dbReference type="PANTHER" id="PTHR10130:SF0">
    <property type="entry name" value="GH08708P"/>
    <property type="match status" value="1"/>
</dbReference>
<dbReference type="PANTHER" id="PTHR10130">
    <property type="entry name" value="PEROXISOMAL TARGETING SIGNAL 1 RECEPTOR PEX5"/>
    <property type="match status" value="1"/>
</dbReference>
<reference evidence="3" key="1">
    <citation type="submission" date="2012-05" db="EMBL/GenBank/DDBJ databases">
        <authorList>
            <person name="Krishnakumar V."/>
            <person name="Cheung F."/>
            <person name="Xiao Y."/>
            <person name="Chan A."/>
            <person name="Moskal W.A."/>
            <person name="Town C.D."/>
        </authorList>
    </citation>
    <scope>NUCLEOTIDE SEQUENCE</scope>
</reference>
<protein>
    <submittedName>
        <fullName evidence="3">Uncharacterized protein</fullName>
    </submittedName>
</protein>
<keyword evidence="2" id="KW-0802">TPR repeat</keyword>
<dbReference type="InterPro" id="IPR024111">
    <property type="entry name" value="PEX5/PEX5L"/>
</dbReference>
<dbReference type="GO" id="GO:0016560">
    <property type="term" value="P:protein import into peroxisome matrix, docking"/>
    <property type="evidence" value="ECO:0007669"/>
    <property type="project" value="TreeGrafter"/>
</dbReference>
<evidence type="ECO:0000313" key="3">
    <source>
        <dbReference type="EMBL" id="AFK36618.1"/>
    </source>
</evidence>
<dbReference type="AlphaFoldDB" id="I3S8M6"/>
<dbReference type="GO" id="GO:0005829">
    <property type="term" value="C:cytosol"/>
    <property type="evidence" value="ECO:0007669"/>
    <property type="project" value="TreeGrafter"/>
</dbReference>